<evidence type="ECO:0000256" key="1">
    <source>
        <dbReference type="ARBA" id="ARBA00022741"/>
    </source>
</evidence>
<keyword evidence="1" id="KW-0547">Nucleotide-binding</keyword>
<keyword evidence="4" id="KW-1185">Reference proteome</keyword>
<reference evidence="3 4" key="1">
    <citation type="submission" date="2015-07" db="EMBL/GenBank/DDBJ databases">
        <title>The genome of Melipona quadrifasciata.</title>
        <authorList>
            <person name="Pan H."/>
            <person name="Kapheim K."/>
        </authorList>
    </citation>
    <scope>NUCLEOTIDE SEQUENCE [LARGE SCALE GENOMIC DNA]</scope>
    <source>
        <strain evidence="3">0111107301</strain>
        <tissue evidence="3">Whole body</tissue>
    </source>
</reference>
<protein>
    <recommendedName>
        <fullName evidence="2">OBG-type G domain-containing protein</fullName>
    </recommendedName>
</protein>
<dbReference type="InterPro" id="IPR006073">
    <property type="entry name" value="GTP-bd"/>
</dbReference>
<dbReference type="AlphaFoldDB" id="A0A0M9ACR0"/>
<dbReference type="EMBL" id="KQ435700">
    <property type="protein sequence ID" value="KOX80469.1"/>
    <property type="molecule type" value="Genomic_DNA"/>
</dbReference>
<dbReference type="InterPro" id="IPR031167">
    <property type="entry name" value="G_OBG"/>
</dbReference>
<dbReference type="PANTHER" id="PTHR23305:SF11">
    <property type="entry name" value="OBG-LIKE ATPASE 1"/>
    <property type="match status" value="1"/>
</dbReference>
<dbReference type="GO" id="GO:0016887">
    <property type="term" value="F:ATP hydrolysis activity"/>
    <property type="evidence" value="ECO:0007669"/>
    <property type="project" value="TreeGrafter"/>
</dbReference>
<proteinExistence type="predicted"/>
<dbReference type="GO" id="GO:0005737">
    <property type="term" value="C:cytoplasm"/>
    <property type="evidence" value="ECO:0007669"/>
    <property type="project" value="TreeGrafter"/>
</dbReference>
<dbReference type="OrthoDB" id="424823at2759"/>
<dbReference type="Proteomes" id="UP000053105">
    <property type="component" value="Unassembled WGS sequence"/>
</dbReference>
<dbReference type="PRINTS" id="PR00326">
    <property type="entry name" value="GTP1OBG"/>
</dbReference>
<dbReference type="Pfam" id="PF01926">
    <property type="entry name" value="MMR_HSR1"/>
    <property type="match status" value="1"/>
</dbReference>
<dbReference type="STRING" id="166423.A0A0M9ACR0"/>
<dbReference type="GO" id="GO:0005525">
    <property type="term" value="F:GTP binding"/>
    <property type="evidence" value="ECO:0007669"/>
    <property type="project" value="InterPro"/>
</dbReference>
<accession>A0A0M9ACR0</accession>
<sequence>MGGEAQGSAFRVNYHNYQHISGAYPGTATSTGHGRSLPPPGAAISECGRSYGTQSRLRYKHSHDVDPGDSIGRATRQSSNQITPAFRVKGSVIRSLILGGPRLNIDKFCFDKAKATKVSCNDLLKLPELCYFQIKGIVEAQIHLFQMTNYDQDKSPFTTRRVYSTPESTEGQVGAHILVANDRRNLTSYTEGKEELMAPKKIEEPERKPLIGRVGTNLKVGIVGIPNVGKSTFFNVLTKSQAAAENFPFCTIDPNENNLEKYAKFLKHKF</sequence>
<gene>
    <name evidence="3" type="ORF">WN51_12952</name>
</gene>
<dbReference type="SUPFAM" id="SSF52540">
    <property type="entry name" value="P-loop containing nucleoside triphosphate hydrolases"/>
    <property type="match status" value="1"/>
</dbReference>
<feature type="domain" description="OBG-type G" evidence="2">
    <location>
        <begin position="218"/>
        <end position="270"/>
    </location>
</feature>
<dbReference type="InterPro" id="IPR027417">
    <property type="entry name" value="P-loop_NTPase"/>
</dbReference>
<evidence type="ECO:0000259" key="2">
    <source>
        <dbReference type="PROSITE" id="PS51710"/>
    </source>
</evidence>
<name>A0A0M9ACR0_9HYME</name>
<dbReference type="PANTHER" id="PTHR23305">
    <property type="entry name" value="OBG GTPASE FAMILY"/>
    <property type="match status" value="1"/>
</dbReference>
<evidence type="ECO:0000313" key="3">
    <source>
        <dbReference type="EMBL" id="KOX80469.1"/>
    </source>
</evidence>
<dbReference type="Gene3D" id="3.40.50.300">
    <property type="entry name" value="P-loop containing nucleotide triphosphate hydrolases"/>
    <property type="match status" value="1"/>
</dbReference>
<organism evidence="3 4">
    <name type="scientific">Melipona quadrifasciata</name>
    <dbReference type="NCBI Taxonomy" id="166423"/>
    <lineage>
        <taxon>Eukaryota</taxon>
        <taxon>Metazoa</taxon>
        <taxon>Ecdysozoa</taxon>
        <taxon>Arthropoda</taxon>
        <taxon>Hexapoda</taxon>
        <taxon>Insecta</taxon>
        <taxon>Pterygota</taxon>
        <taxon>Neoptera</taxon>
        <taxon>Endopterygota</taxon>
        <taxon>Hymenoptera</taxon>
        <taxon>Apocrita</taxon>
        <taxon>Aculeata</taxon>
        <taxon>Apoidea</taxon>
        <taxon>Anthophila</taxon>
        <taxon>Apidae</taxon>
        <taxon>Melipona</taxon>
    </lineage>
</organism>
<evidence type="ECO:0000313" key="4">
    <source>
        <dbReference type="Proteomes" id="UP000053105"/>
    </source>
</evidence>
<dbReference type="PROSITE" id="PS51710">
    <property type="entry name" value="G_OBG"/>
    <property type="match status" value="1"/>
</dbReference>